<dbReference type="FunFam" id="1.10.8.50:FF:000003">
    <property type="entry name" value="Formamidopyrimidine-DNA glycosylase"/>
    <property type="match status" value="1"/>
</dbReference>
<dbReference type="CDD" id="cd08966">
    <property type="entry name" value="EcFpg-like_N"/>
    <property type="match status" value="1"/>
</dbReference>
<dbReference type="SMART" id="SM00898">
    <property type="entry name" value="Fapy_DNA_glyco"/>
    <property type="match status" value="1"/>
</dbReference>
<protein>
    <submittedName>
        <fullName evidence="19">DNA-formamidopyrimidine glycosylase</fullName>
    </submittedName>
</protein>
<evidence type="ECO:0000256" key="2">
    <source>
        <dbReference type="ARBA" id="ARBA00001947"/>
    </source>
</evidence>
<evidence type="ECO:0000256" key="15">
    <source>
        <dbReference type="ARBA" id="ARBA00044632"/>
    </source>
</evidence>
<dbReference type="Pfam" id="PF06831">
    <property type="entry name" value="H2TH"/>
    <property type="match status" value="1"/>
</dbReference>
<dbReference type="Pfam" id="PF01149">
    <property type="entry name" value="Fapy_DNA_glyco"/>
    <property type="match status" value="1"/>
</dbReference>
<keyword evidence="20" id="KW-1185">Reference proteome</keyword>
<evidence type="ECO:0000256" key="7">
    <source>
        <dbReference type="ARBA" id="ARBA00022771"/>
    </source>
</evidence>
<evidence type="ECO:0000256" key="6">
    <source>
        <dbReference type="ARBA" id="ARBA00022763"/>
    </source>
</evidence>
<dbReference type="EMBL" id="CP029295">
    <property type="protein sequence ID" value="AXE60843.1"/>
    <property type="molecule type" value="Genomic_DNA"/>
</dbReference>
<evidence type="ECO:0000256" key="1">
    <source>
        <dbReference type="ARBA" id="ARBA00001668"/>
    </source>
</evidence>
<comment type="catalytic activity">
    <reaction evidence="1">
        <text>Hydrolysis of DNA containing ring-opened 7-methylguanine residues, releasing 2,6-diamino-4-hydroxy-5-(N-methyl)formamidopyrimidine.</text>
        <dbReference type="EC" id="3.2.2.23"/>
    </reaction>
</comment>
<keyword evidence="8" id="KW-0378">Hydrolase</keyword>
<evidence type="ECO:0000256" key="9">
    <source>
        <dbReference type="ARBA" id="ARBA00022833"/>
    </source>
</evidence>
<keyword evidence="13" id="KW-0511">Multifunctional enzyme</keyword>
<comment type="catalytic activity">
    <reaction evidence="15">
        <text>2'-deoxyribonucleotide-(2'-deoxyribose 5'-phosphate)-2'-deoxyribonucleotide-DNA = a 3'-end 2'-deoxyribonucleotide-(2,3-dehydro-2,3-deoxyribose 5'-phosphate)-DNA + a 5'-end 5'-phospho-2'-deoxyribonucleoside-DNA + H(+)</text>
        <dbReference type="Rhea" id="RHEA:66592"/>
        <dbReference type="Rhea" id="RHEA-COMP:13180"/>
        <dbReference type="Rhea" id="RHEA-COMP:16897"/>
        <dbReference type="Rhea" id="RHEA-COMP:17067"/>
        <dbReference type="ChEBI" id="CHEBI:15378"/>
        <dbReference type="ChEBI" id="CHEBI:136412"/>
        <dbReference type="ChEBI" id="CHEBI:157695"/>
        <dbReference type="ChEBI" id="CHEBI:167181"/>
        <dbReference type="EC" id="4.2.99.18"/>
    </reaction>
</comment>
<dbReference type="GO" id="GO:0006284">
    <property type="term" value="P:base-excision repair"/>
    <property type="evidence" value="ECO:0007669"/>
    <property type="project" value="InterPro"/>
</dbReference>
<name>A0A2Z5IPZ5_9BACT</name>
<keyword evidence="9" id="KW-0862">Zinc</keyword>
<dbReference type="PANTHER" id="PTHR22993:SF9">
    <property type="entry name" value="FORMAMIDOPYRIMIDINE-DNA GLYCOSYLASE"/>
    <property type="match status" value="1"/>
</dbReference>
<comment type="similarity">
    <text evidence="3">Belongs to the FPG family.</text>
</comment>
<evidence type="ECO:0000256" key="16">
    <source>
        <dbReference type="PROSITE-ProRule" id="PRU00391"/>
    </source>
</evidence>
<dbReference type="GO" id="GO:0034039">
    <property type="term" value="F:8-oxo-7,8-dihydroguanine DNA N-glycosylase activity"/>
    <property type="evidence" value="ECO:0007669"/>
    <property type="project" value="TreeGrafter"/>
</dbReference>
<evidence type="ECO:0000259" key="18">
    <source>
        <dbReference type="PROSITE" id="PS51068"/>
    </source>
</evidence>
<keyword evidence="12" id="KW-0456">Lyase</keyword>
<dbReference type="GO" id="GO:0003690">
    <property type="term" value="F:double-stranded DNA binding"/>
    <property type="evidence" value="ECO:0007669"/>
    <property type="project" value="UniProtKB-ARBA"/>
</dbReference>
<keyword evidence="5" id="KW-0479">Metal-binding</keyword>
<evidence type="ECO:0000259" key="17">
    <source>
        <dbReference type="PROSITE" id="PS51066"/>
    </source>
</evidence>
<dbReference type="SUPFAM" id="SSF81624">
    <property type="entry name" value="N-terminal domain of MutM-like DNA repair proteins"/>
    <property type="match status" value="1"/>
</dbReference>
<evidence type="ECO:0000313" key="20">
    <source>
        <dbReference type="Proteomes" id="UP000252477"/>
    </source>
</evidence>
<gene>
    <name evidence="19" type="ORF">DA803_01935</name>
</gene>
<evidence type="ECO:0000256" key="14">
    <source>
        <dbReference type="ARBA" id="ARBA00023295"/>
    </source>
</evidence>
<keyword evidence="11" id="KW-0234">DNA repair</keyword>
<dbReference type="InterPro" id="IPR010979">
    <property type="entry name" value="Ribosomal_uS13-like_H2TH"/>
</dbReference>
<dbReference type="GO" id="GO:0008270">
    <property type="term" value="F:zinc ion binding"/>
    <property type="evidence" value="ECO:0007669"/>
    <property type="project" value="UniProtKB-KW"/>
</dbReference>
<dbReference type="NCBIfam" id="NF002211">
    <property type="entry name" value="PRK01103.1"/>
    <property type="match status" value="1"/>
</dbReference>
<dbReference type="SUPFAM" id="SSF57716">
    <property type="entry name" value="Glucocorticoid receptor-like (DNA-binding domain)"/>
    <property type="match status" value="1"/>
</dbReference>
<evidence type="ECO:0000256" key="8">
    <source>
        <dbReference type="ARBA" id="ARBA00022801"/>
    </source>
</evidence>
<evidence type="ECO:0000256" key="5">
    <source>
        <dbReference type="ARBA" id="ARBA00022723"/>
    </source>
</evidence>
<reference evidence="19 20" key="1">
    <citation type="submission" date="2018-05" db="EMBL/GenBank/DDBJ databases">
        <title>Annotation of the Mycoplasma phocidae genome.</title>
        <authorList>
            <person name="Brown D.R."/>
            <person name="Kutish G.F."/>
            <person name="Frasca S.Jr."/>
        </authorList>
    </citation>
    <scope>NUCLEOTIDE SEQUENCE [LARGE SCALE GENOMIC DNA]</scope>
    <source>
        <strain evidence="19 20">105</strain>
    </source>
</reference>
<keyword evidence="10" id="KW-0238">DNA-binding</keyword>
<dbReference type="InterPro" id="IPR020629">
    <property type="entry name" value="FPG_Glyclase"/>
</dbReference>
<keyword evidence="7 16" id="KW-0863">Zinc-finger</keyword>
<evidence type="ECO:0000256" key="12">
    <source>
        <dbReference type="ARBA" id="ARBA00023239"/>
    </source>
</evidence>
<dbReference type="PROSITE" id="PS51066">
    <property type="entry name" value="ZF_FPG_2"/>
    <property type="match status" value="1"/>
</dbReference>
<dbReference type="Gene3D" id="1.10.8.50">
    <property type="match status" value="1"/>
</dbReference>
<evidence type="ECO:0000256" key="13">
    <source>
        <dbReference type="ARBA" id="ARBA00023268"/>
    </source>
</evidence>
<dbReference type="AlphaFoldDB" id="A0A2Z5IPZ5"/>
<dbReference type="RefSeq" id="WP_114190949.1">
    <property type="nucleotide sequence ID" value="NZ_CP029295.1"/>
</dbReference>
<proteinExistence type="inferred from homology"/>
<accession>A0A2Z5IPZ5</accession>
<dbReference type="InterPro" id="IPR015886">
    <property type="entry name" value="H2TH_FPG"/>
</dbReference>
<dbReference type="InterPro" id="IPR000214">
    <property type="entry name" value="Znf_DNA_glyclase/AP_lyase"/>
</dbReference>
<dbReference type="Proteomes" id="UP000252477">
    <property type="component" value="Chromosome"/>
</dbReference>
<feature type="domain" description="Formamidopyrimidine-DNA glycosylase catalytic" evidence="18">
    <location>
        <begin position="2"/>
        <end position="116"/>
    </location>
</feature>
<dbReference type="PANTHER" id="PTHR22993">
    <property type="entry name" value="FORMAMIDOPYRIMIDINE-DNA GLYCOSYLASE"/>
    <property type="match status" value="1"/>
</dbReference>
<dbReference type="KEGG" id="mpho:DA803_01935"/>
<dbReference type="InterPro" id="IPR012319">
    <property type="entry name" value="FPG_cat"/>
</dbReference>
<dbReference type="GO" id="GO:0140078">
    <property type="term" value="F:class I DNA-(apurinic or apyrimidinic site) endonuclease activity"/>
    <property type="evidence" value="ECO:0007669"/>
    <property type="project" value="UniProtKB-EC"/>
</dbReference>
<dbReference type="Pfam" id="PF06827">
    <property type="entry name" value="zf-FPG_IleRS"/>
    <property type="match status" value="1"/>
</dbReference>
<dbReference type="NCBIfam" id="TIGR00577">
    <property type="entry name" value="fpg"/>
    <property type="match status" value="1"/>
</dbReference>
<dbReference type="Gene3D" id="3.20.190.10">
    <property type="entry name" value="MutM-like, N-terminal"/>
    <property type="match status" value="1"/>
</dbReference>
<organism evidence="19 20">
    <name type="scientific">[Mycoplasma] phocae</name>
    <dbReference type="NCBI Taxonomy" id="142651"/>
    <lineage>
        <taxon>Bacteria</taxon>
        <taxon>Bacillati</taxon>
        <taxon>Mycoplasmatota</taxon>
        <taxon>Mycoplasmoidales</taxon>
        <taxon>Metamycoplasmataceae</taxon>
        <taxon>Metamycoplasma</taxon>
    </lineage>
</organism>
<dbReference type="SUPFAM" id="SSF46946">
    <property type="entry name" value="S13-like H2TH domain"/>
    <property type="match status" value="1"/>
</dbReference>
<comment type="cofactor">
    <cofactor evidence="2">
        <name>Zn(2+)</name>
        <dbReference type="ChEBI" id="CHEBI:29105"/>
    </cofactor>
</comment>
<evidence type="ECO:0000256" key="3">
    <source>
        <dbReference type="ARBA" id="ARBA00009409"/>
    </source>
</evidence>
<evidence type="ECO:0000256" key="10">
    <source>
        <dbReference type="ARBA" id="ARBA00023125"/>
    </source>
</evidence>
<sequence>MPELPEVKVVCQALRENIINKKISEVLIFKPKLFKEYDSHIFAKNLKNKMILDIENIGKHIIIKLSDNLILLSHLRMEGKYRFYQKNQESHDSNLIMKIYFDSGESLHYVDSRMFGTFHLRNYENYRKILPLSKVAMEPSKNLASEVFKKIHHSSTPIKTKLLDQSIVAGIGNIYVDEALFKSKIHPTTPSSHLTVEQIANILENARTIMDESFRKGGTTLFSYESLNKQIGEYQNFLRIHNDKIKKCLECGNATEKIKVNQRGTYSCPNCQKVY</sequence>
<dbReference type="InterPro" id="IPR010663">
    <property type="entry name" value="Znf_FPG/IleRS"/>
</dbReference>
<dbReference type="GO" id="GO:0003684">
    <property type="term" value="F:damaged DNA binding"/>
    <property type="evidence" value="ECO:0007669"/>
    <property type="project" value="InterPro"/>
</dbReference>
<keyword evidence="6" id="KW-0227">DNA damage</keyword>
<evidence type="ECO:0000313" key="19">
    <source>
        <dbReference type="EMBL" id="AXE60843.1"/>
    </source>
</evidence>
<dbReference type="OrthoDB" id="9800855at2"/>
<evidence type="ECO:0000256" key="4">
    <source>
        <dbReference type="ARBA" id="ARBA00011245"/>
    </source>
</evidence>
<dbReference type="SMART" id="SM01232">
    <property type="entry name" value="H2TH"/>
    <property type="match status" value="1"/>
</dbReference>
<dbReference type="PROSITE" id="PS51068">
    <property type="entry name" value="FPG_CAT"/>
    <property type="match status" value="1"/>
</dbReference>
<keyword evidence="14" id="KW-0326">Glycosidase</keyword>
<evidence type="ECO:0000256" key="11">
    <source>
        <dbReference type="ARBA" id="ARBA00023204"/>
    </source>
</evidence>
<feature type="domain" description="FPG-type" evidence="17">
    <location>
        <begin position="239"/>
        <end position="273"/>
    </location>
</feature>
<dbReference type="InterPro" id="IPR035937">
    <property type="entry name" value="FPG_N"/>
</dbReference>
<comment type="subunit">
    <text evidence="4">Monomer.</text>
</comment>